<dbReference type="AlphaFoldDB" id="A0A8T0D709"/>
<organism evidence="1 2">
    <name type="scientific">Paragonimus westermani</name>
    <dbReference type="NCBI Taxonomy" id="34504"/>
    <lineage>
        <taxon>Eukaryota</taxon>
        <taxon>Metazoa</taxon>
        <taxon>Spiralia</taxon>
        <taxon>Lophotrochozoa</taxon>
        <taxon>Platyhelminthes</taxon>
        <taxon>Trematoda</taxon>
        <taxon>Digenea</taxon>
        <taxon>Plagiorchiida</taxon>
        <taxon>Troglotremata</taxon>
        <taxon>Troglotrematidae</taxon>
        <taxon>Paragonimus</taxon>
    </lineage>
</organism>
<protein>
    <submittedName>
        <fullName evidence="1">Uncharacterized protein</fullName>
    </submittedName>
</protein>
<gene>
    <name evidence="1" type="ORF">P879_11430</name>
</gene>
<keyword evidence="2" id="KW-1185">Reference proteome</keyword>
<accession>A0A8T0D709</accession>
<dbReference type="Proteomes" id="UP000699462">
    <property type="component" value="Unassembled WGS sequence"/>
</dbReference>
<name>A0A8T0D709_9TREM</name>
<comment type="caution">
    <text evidence="1">The sequence shown here is derived from an EMBL/GenBank/DDBJ whole genome shotgun (WGS) entry which is preliminary data.</text>
</comment>
<dbReference type="OrthoDB" id="9049620at2759"/>
<evidence type="ECO:0000313" key="2">
    <source>
        <dbReference type="Proteomes" id="UP000699462"/>
    </source>
</evidence>
<reference evidence="1 2" key="1">
    <citation type="submission" date="2019-07" db="EMBL/GenBank/DDBJ databases">
        <title>Annotation for the trematode Paragonimus westermani.</title>
        <authorList>
            <person name="Choi Y.-J."/>
        </authorList>
    </citation>
    <scope>NUCLEOTIDE SEQUENCE [LARGE SCALE GENOMIC DNA]</scope>
    <source>
        <strain evidence="1">180907_Pwestermani</strain>
    </source>
</reference>
<proteinExistence type="predicted"/>
<evidence type="ECO:0000313" key="1">
    <source>
        <dbReference type="EMBL" id="KAF8562431.1"/>
    </source>
</evidence>
<dbReference type="EMBL" id="JTDF01020338">
    <property type="protein sequence ID" value="KAF8562431.1"/>
    <property type="molecule type" value="Genomic_DNA"/>
</dbReference>
<sequence>MCRSHVHTLTKRFTHEENELSSAQKSAVSADIDLFNRWHSNLPVPVSWWLTFVLCFTQ</sequence>